<comment type="subunit">
    <text evidence="6">Binds to mitochondrial small subunit 15S rRNA.</text>
</comment>
<dbReference type="NCBIfam" id="TIGR00756">
    <property type="entry name" value="PPR"/>
    <property type="match status" value="2"/>
</dbReference>
<dbReference type="InterPro" id="IPR033443">
    <property type="entry name" value="PROP1-like_PPR_dom"/>
</dbReference>
<dbReference type="PANTHER" id="PTHR47447">
    <property type="entry name" value="OS03G0856100 PROTEIN"/>
    <property type="match status" value="1"/>
</dbReference>
<gene>
    <name evidence="11" type="ORF">METBIDRAFT_32524</name>
</gene>
<evidence type="ECO:0000256" key="3">
    <source>
        <dbReference type="ARBA" id="ARBA00022737"/>
    </source>
</evidence>
<evidence type="ECO:0000256" key="7">
    <source>
        <dbReference type="ARBA" id="ARBA00044527"/>
    </source>
</evidence>
<dbReference type="GO" id="GO:0008380">
    <property type="term" value="P:RNA splicing"/>
    <property type="evidence" value="ECO:0007669"/>
    <property type="project" value="UniProtKB-KW"/>
</dbReference>
<dbReference type="InterPro" id="IPR002885">
    <property type="entry name" value="PPR_rpt"/>
</dbReference>
<evidence type="ECO:0000313" key="12">
    <source>
        <dbReference type="Proteomes" id="UP000092555"/>
    </source>
</evidence>
<comment type="similarity">
    <text evidence="2">Belongs to the CCM1 family.</text>
</comment>
<sequence length="753" mass="86057">MNLQPTYGLVRSYSSQIILKRTIFVLSADRKRRTKTKKENHKRSTEVESVKRKYKEKSELSHEYRELRNLASSVSEYVSNRKFRDSKGPAEVTDAIPRHERHHENQGQSQEELDKLPENRVVDFDPKSASLLTPAVGIPTSFKTKLGPAVKYLVTKEYQNWVFAFKQIEAKGGFKDIPEVDIRKLIYSIPKHQLVIVFPQIERLLLDAGVQKSPKVVNAYLKGLIAGGEISNERVALVEHYVQEMRSLSKNESLSRETYEILIEAYGKSKRIESMENIIGEMKKRGLKPSSNVYTNVMSTCVYKTKDHKQAVQLFDLMKFLAGNMAPGVNQYQDIIVSYVNNKDIEKALDLFEEMRTRGLPVNQKILVALARGCMTRQLLKLKAWDFIFEIYERQWEPTVPTLEYMVYLAAKDGDLPLARALYQSLNLLGSVTPRSFSFLMLAYSKSGTSTDNLIYKVPSILVHESGRNFRRNILDTADYSPRFSNPKKSIPFLPLIELSSTSEFMSESSAIMAHTLLMNPNLISGESINMFLDIAAKLGSIKDFVDRYDEFTCFDTSGVPATRIVESLHPENDHEHQNKHETNLDLCVESVTEDTTLNTKSPILDLSRSKQFLQFPRTTRTYIIALNAAAKNKDYGFSQKVWQERGNYRKSSHFRSLSALERTKSDFAFAASMVSCLTKLGLLDDALAILVSTEYQFKWTWKELRHLHTAAVNIGHDKVSKIVRGVAQRAQEKFEGKIKKKDFKLYALGRNQ</sequence>
<evidence type="ECO:0000256" key="2">
    <source>
        <dbReference type="ARBA" id="ARBA00006192"/>
    </source>
</evidence>
<evidence type="ECO:0000313" key="11">
    <source>
        <dbReference type="EMBL" id="OBA20534.1"/>
    </source>
</evidence>
<comment type="function">
    <text evidence="5">Regulates mitochondrial small subunit maturation by controlling 15S rRNA 5'-end processing. Localizes to the 5' precursor of the 15S rRNA in a position that is subsequently occupied by mS47 in the mature yeast mtSSU. Uses structure and sequence-specific RNA recognition, binding to a single-stranded region of the precursor and specifically recognizing bases -6 to -1. The exchange of Ccm1 for mS47 is coupled to the irreversible removal of precursor rRNA that is accompanied by conformational changes of the mitoribosomal proteins uS5m and mS26. These conformational changes signal completion of 5'-end rRNA processing through protection of the mature 5'-end of the 15S rRNA and stabilization of mS47. The removal of the 5' precursor together with the dissociation of Ccm1 may be catalyzed by the 5'-3' exoribonuclease Pet127. Involved in the specific removal of group I introns in mitochondrial encoded transcripts.</text>
</comment>
<proteinExistence type="inferred from homology"/>
<comment type="subcellular location">
    <subcellularLocation>
        <location evidence="1">Mitochondrion</location>
    </subcellularLocation>
</comment>
<dbReference type="STRING" id="869754.A0A1A0H8T7"/>
<dbReference type="EMBL" id="LXTC01000004">
    <property type="protein sequence ID" value="OBA20534.1"/>
    <property type="molecule type" value="Genomic_DNA"/>
</dbReference>
<evidence type="ECO:0000256" key="1">
    <source>
        <dbReference type="ARBA" id="ARBA00004173"/>
    </source>
</evidence>
<organism evidence="11 12">
    <name type="scientific">Metschnikowia bicuspidata var. bicuspidata NRRL YB-4993</name>
    <dbReference type="NCBI Taxonomy" id="869754"/>
    <lineage>
        <taxon>Eukaryota</taxon>
        <taxon>Fungi</taxon>
        <taxon>Dikarya</taxon>
        <taxon>Ascomycota</taxon>
        <taxon>Saccharomycotina</taxon>
        <taxon>Pichiomycetes</taxon>
        <taxon>Metschnikowiaceae</taxon>
        <taxon>Metschnikowia</taxon>
    </lineage>
</organism>
<dbReference type="AlphaFoldDB" id="A0A1A0H8T7"/>
<comment type="caution">
    <text evidence="11">The sequence shown here is derived from an EMBL/GenBank/DDBJ whole genome shotgun (WGS) entry which is preliminary data.</text>
</comment>
<evidence type="ECO:0000256" key="5">
    <source>
        <dbReference type="ARBA" id="ARBA00044493"/>
    </source>
</evidence>
<keyword evidence="12" id="KW-1185">Reference proteome</keyword>
<evidence type="ECO:0000256" key="8">
    <source>
        <dbReference type="PROSITE-ProRule" id="PRU00708"/>
    </source>
</evidence>
<reference evidence="11 12" key="1">
    <citation type="submission" date="2016-05" db="EMBL/GenBank/DDBJ databases">
        <title>Comparative genomics of biotechnologically important yeasts.</title>
        <authorList>
            <consortium name="DOE Joint Genome Institute"/>
            <person name="Riley R."/>
            <person name="Haridas S."/>
            <person name="Wolfe K.H."/>
            <person name="Lopes M.R."/>
            <person name="Hittinger C.T."/>
            <person name="Goker M."/>
            <person name="Salamov A."/>
            <person name="Wisecaver J."/>
            <person name="Long T.M."/>
            <person name="Aerts A.L."/>
            <person name="Barry K."/>
            <person name="Choi C."/>
            <person name="Clum A."/>
            <person name="Coughlan A.Y."/>
            <person name="Deshpande S."/>
            <person name="Douglass A.P."/>
            <person name="Hanson S.J."/>
            <person name="Klenk H.-P."/>
            <person name="LaButti K."/>
            <person name="Lapidus A."/>
            <person name="Lindquist E."/>
            <person name="Lipzen A."/>
            <person name="Meier-kolthoff J.P."/>
            <person name="Ohm R.A."/>
            <person name="Otillar R.P."/>
            <person name="Pangilinan J."/>
            <person name="Peng Y."/>
            <person name="Rokas A."/>
            <person name="Rosa C.A."/>
            <person name="Scheuner C."/>
            <person name="Sibirny A.A."/>
            <person name="Slot J.C."/>
            <person name="Stielow J.B."/>
            <person name="Sun H."/>
            <person name="Kurtzman C.P."/>
            <person name="Blackwell M."/>
            <person name="Grigoriev I.V."/>
            <person name="Jeffries T.W."/>
        </authorList>
    </citation>
    <scope>NUCLEOTIDE SEQUENCE [LARGE SCALE GENOMIC DNA]</scope>
    <source>
        <strain evidence="11 12">NRRL YB-4993</strain>
    </source>
</reference>
<feature type="region of interest" description="Disordered" evidence="9">
    <location>
        <begin position="97"/>
        <end position="117"/>
    </location>
</feature>
<dbReference type="PANTHER" id="PTHR47447:SF17">
    <property type="entry name" value="OS12G0638900 PROTEIN"/>
    <property type="match status" value="1"/>
</dbReference>
<dbReference type="GO" id="GO:0005739">
    <property type="term" value="C:mitochondrion"/>
    <property type="evidence" value="ECO:0007669"/>
    <property type="project" value="UniProtKB-SubCell"/>
</dbReference>
<evidence type="ECO:0000256" key="4">
    <source>
        <dbReference type="ARBA" id="ARBA00023187"/>
    </source>
</evidence>
<name>A0A1A0H8T7_9ASCO</name>
<protein>
    <recommendedName>
        <fullName evidence="7">Mitochondrial 15S rRNA processing factor CCM1</fullName>
    </recommendedName>
</protein>
<evidence type="ECO:0000256" key="6">
    <source>
        <dbReference type="ARBA" id="ARBA00044511"/>
    </source>
</evidence>
<keyword evidence="4" id="KW-0508">mRNA splicing</keyword>
<feature type="domain" description="PROP1-like PPR" evidence="10">
    <location>
        <begin position="250"/>
        <end position="375"/>
    </location>
</feature>
<feature type="repeat" description="PPR" evidence="8">
    <location>
        <begin position="328"/>
        <end position="362"/>
    </location>
</feature>
<dbReference type="RefSeq" id="XP_018711056.1">
    <property type="nucleotide sequence ID" value="XM_018856067.1"/>
</dbReference>
<dbReference type="PROSITE" id="PS51375">
    <property type="entry name" value="PPR"/>
    <property type="match status" value="2"/>
</dbReference>
<dbReference type="GeneID" id="30029043"/>
<dbReference type="Gene3D" id="1.25.40.10">
    <property type="entry name" value="Tetratricopeptide repeat domain"/>
    <property type="match status" value="2"/>
</dbReference>
<dbReference type="Proteomes" id="UP000092555">
    <property type="component" value="Unassembled WGS sequence"/>
</dbReference>
<keyword evidence="3" id="KW-0677">Repeat</keyword>
<evidence type="ECO:0000256" key="9">
    <source>
        <dbReference type="SAM" id="MobiDB-lite"/>
    </source>
</evidence>
<keyword evidence="4" id="KW-0507">mRNA processing</keyword>
<accession>A0A1A0H8T7</accession>
<dbReference type="InterPro" id="IPR011990">
    <property type="entry name" value="TPR-like_helical_dom_sf"/>
</dbReference>
<evidence type="ECO:0000259" key="10">
    <source>
        <dbReference type="Pfam" id="PF17177"/>
    </source>
</evidence>
<feature type="repeat" description="PPR" evidence="8">
    <location>
        <begin position="255"/>
        <end position="289"/>
    </location>
</feature>
<dbReference type="Pfam" id="PF17177">
    <property type="entry name" value="PPR_long"/>
    <property type="match status" value="1"/>
</dbReference>
<dbReference type="OrthoDB" id="185373at2759"/>